<keyword evidence="1" id="KW-0472">Membrane</keyword>
<dbReference type="InterPro" id="IPR012867">
    <property type="entry name" value="DUF1648"/>
</dbReference>
<evidence type="ECO:0000313" key="4">
    <source>
        <dbReference type="Proteomes" id="UP000256485"/>
    </source>
</evidence>
<protein>
    <submittedName>
        <fullName evidence="3">Uncharacterized protein DUF1648</fullName>
    </submittedName>
</protein>
<organism evidence="3 4">
    <name type="scientific">Thermasporomyces composti</name>
    <dbReference type="NCBI Taxonomy" id="696763"/>
    <lineage>
        <taxon>Bacteria</taxon>
        <taxon>Bacillati</taxon>
        <taxon>Actinomycetota</taxon>
        <taxon>Actinomycetes</taxon>
        <taxon>Propionibacteriales</taxon>
        <taxon>Nocardioidaceae</taxon>
        <taxon>Thermasporomyces</taxon>
    </lineage>
</organism>
<feature type="transmembrane region" description="Helical" evidence="1">
    <location>
        <begin position="50"/>
        <end position="76"/>
    </location>
</feature>
<keyword evidence="4" id="KW-1185">Reference proteome</keyword>
<feature type="transmembrane region" description="Helical" evidence="1">
    <location>
        <begin position="88"/>
        <end position="112"/>
    </location>
</feature>
<reference evidence="3 4" key="1">
    <citation type="submission" date="2018-08" db="EMBL/GenBank/DDBJ databases">
        <title>Sequencing the genomes of 1000 actinobacteria strains.</title>
        <authorList>
            <person name="Klenk H.-P."/>
        </authorList>
    </citation>
    <scope>NUCLEOTIDE SEQUENCE [LARGE SCALE GENOMIC DNA]</scope>
    <source>
        <strain evidence="3 4">DSM 22891</strain>
    </source>
</reference>
<dbReference type="Proteomes" id="UP000256485">
    <property type="component" value="Unassembled WGS sequence"/>
</dbReference>
<name>A0A3D9V5P3_THECX</name>
<gene>
    <name evidence="3" type="ORF">DFJ64_2281</name>
</gene>
<evidence type="ECO:0000256" key="1">
    <source>
        <dbReference type="SAM" id="Phobius"/>
    </source>
</evidence>
<feature type="transmembrane region" description="Helical" evidence="1">
    <location>
        <begin position="181"/>
        <end position="203"/>
    </location>
</feature>
<feature type="transmembrane region" description="Helical" evidence="1">
    <location>
        <begin position="7"/>
        <end position="30"/>
    </location>
</feature>
<feature type="transmembrane region" description="Helical" evidence="1">
    <location>
        <begin position="209"/>
        <end position="229"/>
    </location>
</feature>
<dbReference type="OrthoDB" id="3178004at2"/>
<evidence type="ECO:0000259" key="2">
    <source>
        <dbReference type="Pfam" id="PF07853"/>
    </source>
</evidence>
<keyword evidence="1" id="KW-1133">Transmembrane helix</keyword>
<dbReference type="AlphaFoldDB" id="A0A3D9V5P3"/>
<feature type="transmembrane region" description="Helical" evidence="1">
    <location>
        <begin position="124"/>
        <end position="145"/>
    </location>
</feature>
<proteinExistence type="predicted"/>
<feature type="domain" description="DUF1648" evidence="2">
    <location>
        <begin position="20"/>
        <end position="63"/>
    </location>
</feature>
<dbReference type="EMBL" id="QTUC01000001">
    <property type="protein sequence ID" value="REF36847.1"/>
    <property type="molecule type" value="Genomic_DNA"/>
</dbReference>
<accession>A0A3D9V5P3</accession>
<keyword evidence="1" id="KW-0812">Transmembrane</keyword>
<evidence type="ECO:0000313" key="3">
    <source>
        <dbReference type="EMBL" id="REF36847.1"/>
    </source>
</evidence>
<dbReference type="RefSeq" id="WP_115850414.1">
    <property type="nucleotide sequence ID" value="NZ_QTUC01000001.1"/>
</dbReference>
<dbReference type="Pfam" id="PF07853">
    <property type="entry name" value="DUF1648"/>
    <property type="match status" value="1"/>
</dbReference>
<sequence length="327" mass="34597">MSFRARFILAASAWTALTGAAAVGLLLFFAHRLPDPLASHWGPSGRPDDSMSLTTLVTVTVLLMLGLAVPCLIAAIHGKALRRRQSRGFLAAAFVWAGTFVVGMTAITVWANLDATTWRAARPIHWQAFALIAVTFALGALGYLLGRFGPDEPPPTAAQRPVYTPKPGQRATWVSTASNRWLVGSAYVFLAAAIVLVAAKVALGFSSGLWALAIPFTLVGILGLALSTIRVQVTEGALAIAFGPLRWPVYTVPLAQLDAAWSEERWPTEVGGWGYRGLPGGATIMLRGGECLVVRYRDGGTLAISVDDAERGAALVNGLLGSRTPTP</sequence>
<comment type="caution">
    <text evidence="3">The sequence shown here is derived from an EMBL/GenBank/DDBJ whole genome shotgun (WGS) entry which is preliminary data.</text>
</comment>